<dbReference type="OrthoDB" id="9798476at2"/>
<dbReference type="PANTHER" id="PTHR39158">
    <property type="entry name" value="OS08G0560600 PROTEIN"/>
    <property type="match status" value="1"/>
</dbReference>
<organism evidence="2 3">
    <name type="scientific">Carboxydothermus pertinax</name>
    <dbReference type="NCBI Taxonomy" id="870242"/>
    <lineage>
        <taxon>Bacteria</taxon>
        <taxon>Bacillati</taxon>
        <taxon>Bacillota</taxon>
        <taxon>Clostridia</taxon>
        <taxon>Thermoanaerobacterales</taxon>
        <taxon>Thermoanaerobacteraceae</taxon>
        <taxon>Carboxydothermus</taxon>
    </lineage>
</organism>
<dbReference type="Proteomes" id="UP000187485">
    <property type="component" value="Unassembled WGS sequence"/>
</dbReference>
<dbReference type="InterPro" id="IPR052573">
    <property type="entry name" value="DnaJ_C_subfamily_28"/>
</dbReference>
<dbReference type="AlphaFoldDB" id="A0A1L8CX73"/>
<dbReference type="Pfam" id="PF09350">
    <property type="entry name" value="DJC28_CD"/>
    <property type="match status" value="1"/>
</dbReference>
<feature type="domain" description="DnaJ homologue subfamily C member 28 conserved" evidence="1">
    <location>
        <begin position="7"/>
        <end position="73"/>
    </location>
</feature>
<protein>
    <submittedName>
        <fullName evidence="2">DUF1992 domain-containing protein</fullName>
    </submittedName>
</protein>
<dbReference type="InterPro" id="IPR018961">
    <property type="entry name" value="DnaJ_homolog_subfam-C_membr-28"/>
</dbReference>
<evidence type="ECO:0000259" key="1">
    <source>
        <dbReference type="Pfam" id="PF09350"/>
    </source>
</evidence>
<evidence type="ECO:0000313" key="2">
    <source>
        <dbReference type="EMBL" id="GAV23503.1"/>
    </source>
</evidence>
<sequence>MDILMYLAEEKILEAQKNGVFDNLPGKGQKIIPEDLSMLPEELRAGYIILKNAGVLPEELQLKKELLTLQNLIDCCYDDEERKVLKKTYNEKILRFNLLLERRKKQNSPVVKAYLNKIYGRFK</sequence>
<dbReference type="PANTHER" id="PTHR39158:SF1">
    <property type="entry name" value="DNAJ HOMOLOG SUBFAMILY C MEMBER 28"/>
    <property type="match status" value="1"/>
</dbReference>
<dbReference type="EMBL" id="BDJK01000055">
    <property type="protein sequence ID" value="GAV23503.1"/>
    <property type="molecule type" value="Genomic_DNA"/>
</dbReference>
<gene>
    <name evidence="2" type="ORF">cpu_20130</name>
</gene>
<comment type="caution">
    <text evidence="2">The sequence shown here is derived from an EMBL/GenBank/DDBJ whole genome shotgun (WGS) entry which is preliminary data.</text>
</comment>
<name>A0A1L8CX73_9THEO</name>
<evidence type="ECO:0000313" key="3">
    <source>
        <dbReference type="Proteomes" id="UP000187485"/>
    </source>
</evidence>
<dbReference type="RefSeq" id="WP_075859912.1">
    <property type="nucleotide sequence ID" value="NZ_BDJK01000055.1"/>
</dbReference>
<proteinExistence type="predicted"/>
<keyword evidence="3" id="KW-1185">Reference proteome</keyword>
<reference evidence="3" key="1">
    <citation type="submission" date="2016-12" db="EMBL/GenBank/DDBJ databases">
        <title>Draft Genome Sequences od Carboxydothermus pertinax and islandicus, Hydrogenogenic Carboxydotrophic Bacteria.</title>
        <authorList>
            <person name="Fukuyama Y."/>
            <person name="Ohmae K."/>
            <person name="Yoneda Y."/>
            <person name="Yoshida T."/>
            <person name="Sako Y."/>
        </authorList>
    </citation>
    <scope>NUCLEOTIDE SEQUENCE [LARGE SCALE GENOMIC DNA]</scope>
    <source>
        <strain evidence="3">Ug1</strain>
    </source>
</reference>
<accession>A0A1L8CX73</accession>
<dbReference type="STRING" id="870242.cpu_20130"/>